<accession>A0ACC0XBW0</accession>
<dbReference type="Proteomes" id="UP001163603">
    <property type="component" value="Chromosome 13"/>
</dbReference>
<keyword evidence="2" id="KW-1185">Reference proteome</keyword>
<protein>
    <submittedName>
        <fullName evidence="1">Uncharacterized protein</fullName>
    </submittedName>
</protein>
<proteinExistence type="predicted"/>
<comment type="caution">
    <text evidence="1">The sequence shown here is derived from an EMBL/GenBank/DDBJ whole genome shotgun (WGS) entry which is preliminary data.</text>
</comment>
<name>A0ACC0XBW0_9ROSI</name>
<reference evidence="2" key="1">
    <citation type="journal article" date="2023" name="G3 (Bethesda)">
        <title>Genome assembly and association tests identify interacting loci associated with vigor, precocity, and sex in interspecific pistachio rootstocks.</title>
        <authorList>
            <person name="Palmer W."/>
            <person name="Jacygrad E."/>
            <person name="Sagayaradj S."/>
            <person name="Cavanaugh K."/>
            <person name="Han R."/>
            <person name="Bertier L."/>
            <person name="Beede B."/>
            <person name="Kafkas S."/>
            <person name="Golino D."/>
            <person name="Preece J."/>
            <person name="Michelmore R."/>
        </authorList>
    </citation>
    <scope>NUCLEOTIDE SEQUENCE [LARGE SCALE GENOMIC DNA]</scope>
</reference>
<dbReference type="EMBL" id="CM047748">
    <property type="protein sequence ID" value="KAJ0013846.1"/>
    <property type="molecule type" value="Genomic_DNA"/>
</dbReference>
<gene>
    <name evidence="1" type="ORF">Pint_21543</name>
</gene>
<organism evidence="1 2">
    <name type="scientific">Pistacia integerrima</name>
    <dbReference type="NCBI Taxonomy" id="434235"/>
    <lineage>
        <taxon>Eukaryota</taxon>
        <taxon>Viridiplantae</taxon>
        <taxon>Streptophyta</taxon>
        <taxon>Embryophyta</taxon>
        <taxon>Tracheophyta</taxon>
        <taxon>Spermatophyta</taxon>
        <taxon>Magnoliopsida</taxon>
        <taxon>eudicotyledons</taxon>
        <taxon>Gunneridae</taxon>
        <taxon>Pentapetalae</taxon>
        <taxon>rosids</taxon>
        <taxon>malvids</taxon>
        <taxon>Sapindales</taxon>
        <taxon>Anacardiaceae</taxon>
        <taxon>Pistacia</taxon>
    </lineage>
</organism>
<sequence>MQKSLPSTQQKRIVFSVPPPGISGGQDNTGMGNNCCNEKPIDAHSDDSVAGRNGQRGTGNNPSRGVVTTIHDPSAVAAPDQGTPSGTDNNPSRGGVKTIHSSSAVAAPNQRTPRSVNNPQNLTFVPTQEQVNK</sequence>
<evidence type="ECO:0000313" key="1">
    <source>
        <dbReference type="EMBL" id="KAJ0013846.1"/>
    </source>
</evidence>
<evidence type="ECO:0000313" key="2">
    <source>
        <dbReference type="Proteomes" id="UP001163603"/>
    </source>
</evidence>